<sequence>MVEHATCPQWVLDMIETEFYEPCGNHSVSEKGKYCNFFCMDCTRSPFCDLCYSHKVHDGHRVYKSSHCPGVQIPHLRKLFEISEIQPYSINGNFIIYIRQRTSKENINGSVINQRQIPLRNHKRTSWNSKVIKIEWSTSAIRTIPIHSKDR</sequence>
<proteinExistence type="predicted"/>
<dbReference type="AlphaFoldDB" id="A0A6N2L9W3"/>
<gene>
    <name evidence="1" type="ORF">SVIM_LOCUS201703</name>
</gene>
<reference evidence="1" key="1">
    <citation type="submission" date="2019-03" db="EMBL/GenBank/DDBJ databases">
        <authorList>
            <person name="Mank J."/>
            <person name="Almeida P."/>
        </authorList>
    </citation>
    <scope>NUCLEOTIDE SEQUENCE</scope>
    <source>
        <strain evidence="1">78183</strain>
    </source>
</reference>
<dbReference type="PANTHER" id="PTHR31065:SF39">
    <property type="entry name" value="PLATZ TRANSCRIPTION FACTOR FAMILY PROTEIN"/>
    <property type="match status" value="1"/>
</dbReference>
<dbReference type="InterPro" id="IPR006734">
    <property type="entry name" value="PLATZ"/>
</dbReference>
<dbReference type="Pfam" id="PF04640">
    <property type="entry name" value="PLATZ"/>
    <property type="match status" value="1"/>
</dbReference>
<accession>A0A6N2L9W3</accession>
<protein>
    <recommendedName>
        <fullName evidence="2">B box-type domain-containing protein</fullName>
    </recommendedName>
</protein>
<dbReference type="EMBL" id="CAADRP010001335">
    <property type="protein sequence ID" value="VFU37746.1"/>
    <property type="molecule type" value="Genomic_DNA"/>
</dbReference>
<organism evidence="1">
    <name type="scientific">Salix viminalis</name>
    <name type="common">Common osier</name>
    <name type="synonym">Basket willow</name>
    <dbReference type="NCBI Taxonomy" id="40686"/>
    <lineage>
        <taxon>Eukaryota</taxon>
        <taxon>Viridiplantae</taxon>
        <taxon>Streptophyta</taxon>
        <taxon>Embryophyta</taxon>
        <taxon>Tracheophyta</taxon>
        <taxon>Spermatophyta</taxon>
        <taxon>Magnoliopsida</taxon>
        <taxon>eudicotyledons</taxon>
        <taxon>Gunneridae</taxon>
        <taxon>Pentapetalae</taxon>
        <taxon>rosids</taxon>
        <taxon>fabids</taxon>
        <taxon>Malpighiales</taxon>
        <taxon>Salicaceae</taxon>
        <taxon>Saliceae</taxon>
        <taxon>Salix</taxon>
    </lineage>
</organism>
<evidence type="ECO:0000313" key="1">
    <source>
        <dbReference type="EMBL" id="VFU37746.1"/>
    </source>
</evidence>
<evidence type="ECO:0008006" key="2">
    <source>
        <dbReference type="Google" id="ProtNLM"/>
    </source>
</evidence>
<dbReference type="PANTHER" id="PTHR31065">
    <property type="entry name" value="PLATZ TRANSCRIPTION FACTOR FAMILY PROTEIN"/>
    <property type="match status" value="1"/>
</dbReference>
<name>A0A6N2L9W3_SALVM</name>